<evidence type="ECO:0000256" key="5">
    <source>
        <dbReference type="ARBA" id="ARBA00022553"/>
    </source>
</evidence>
<keyword evidence="6" id="KW-0808">Transferase</keyword>
<gene>
    <name evidence="17" type="ORF">EXE57_17895</name>
</gene>
<dbReference type="KEGG" id="noy:EXE57_17895"/>
<feature type="domain" description="Histidine kinase" evidence="16">
    <location>
        <begin position="441"/>
        <end position="657"/>
    </location>
</feature>
<evidence type="ECO:0000256" key="1">
    <source>
        <dbReference type="ARBA" id="ARBA00000085"/>
    </source>
</evidence>
<dbReference type="InterPro" id="IPR035965">
    <property type="entry name" value="PAS-like_dom_sf"/>
</dbReference>
<evidence type="ECO:0000256" key="3">
    <source>
        <dbReference type="ARBA" id="ARBA00004236"/>
    </source>
</evidence>
<keyword evidence="8" id="KW-0547">Nucleotide-binding</keyword>
<dbReference type="GO" id="GO:0030295">
    <property type="term" value="F:protein kinase activator activity"/>
    <property type="evidence" value="ECO:0007669"/>
    <property type="project" value="TreeGrafter"/>
</dbReference>
<feature type="transmembrane region" description="Helical" evidence="15">
    <location>
        <begin position="166"/>
        <end position="187"/>
    </location>
</feature>
<evidence type="ECO:0000256" key="11">
    <source>
        <dbReference type="ARBA" id="ARBA00022989"/>
    </source>
</evidence>
<sequence>MGTSHSAMRERARVGGRQRRVLVVALVALLGTVLALAEIPPPGTPTEMWPSLAASFIWTTVVWDGRSRPGRDVLPHLAAQLVIFVGPALAFGWGPADSLWMATANIAGGILMAVVYARFGPSPEWSPGSAVAHVGLLVSAVVASAAVALVGGFPHVAIGALDELQLWWTIRSMVYAYVGGATFLLLFFGVRRATTAPRWAVALLVPLGAAGLWVTYLNPNLPLTWSLLLPAIAAGSMLSPRGAATYALGVAVGGALATLHPINQFGYDGFIPGSVLIDLLLTASTFVTLQLAILRDQRAEATAELDRQSRAAHEQATLLGTVFDTMSDGLVVVDEHRRVVMHNTAARQLLGRRIPVGQEMNWSTYLGLHDLDREPLTDAALPGSGVEHAARQIVVRGDGGERVLGVGSWDLPGQDARTLVLFSDVTAERERLGELTSFAGVVAHDLRSPLAGLSGWLEMAADALEEAGPSPASTFVSRAQLSGERMRQVIEDWLAYTVQRDGLLAVADVPLKPLVAEVVAPYASSGPDLAPVFEVAADDVVHADPVLTRQLIANLVSNAVKYTPQGVRPEVAVRSGPDEEPGFVRVTVSDHGIGLPEGEEELIFQEFHRAPGHAADYTGTGLGLSLCRKIVHRHGGTISARNNPDGGTAVSFTLPAA</sequence>
<keyword evidence="18" id="KW-1185">Reference proteome</keyword>
<dbReference type="Gene3D" id="1.10.287.130">
    <property type="match status" value="1"/>
</dbReference>
<evidence type="ECO:0000256" key="6">
    <source>
        <dbReference type="ARBA" id="ARBA00022679"/>
    </source>
</evidence>
<dbReference type="InterPro" id="IPR000014">
    <property type="entry name" value="PAS"/>
</dbReference>
<dbReference type="SMART" id="SM00387">
    <property type="entry name" value="HATPase_c"/>
    <property type="match status" value="1"/>
</dbReference>
<reference evidence="17 18" key="1">
    <citation type="submission" date="2019-03" db="EMBL/GenBank/DDBJ databases">
        <title>Three New Species of Nocardioides, Nocardioides euryhalodurans sp. nov., Nocardioides seonyuensis sp. nov. and Nocardioides eburneoflavus sp. nov., Iolated from Soil.</title>
        <authorList>
            <person name="Roh S.G."/>
            <person name="Lee C."/>
            <person name="Kim M.-K."/>
            <person name="Kim S.B."/>
        </authorList>
    </citation>
    <scope>NUCLEOTIDE SEQUENCE [LARGE SCALE GENOMIC DNA]</scope>
    <source>
        <strain evidence="17 18">MMS17-SY117</strain>
    </source>
</reference>
<dbReference type="Gene3D" id="3.30.565.10">
    <property type="entry name" value="Histidine kinase-like ATPase, C-terminal domain"/>
    <property type="match status" value="1"/>
</dbReference>
<dbReference type="InterPro" id="IPR036890">
    <property type="entry name" value="HATPase_C_sf"/>
</dbReference>
<dbReference type="InterPro" id="IPR003661">
    <property type="entry name" value="HisK_dim/P_dom"/>
</dbReference>
<dbReference type="PANTHER" id="PTHR42878:SF7">
    <property type="entry name" value="SENSOR HISTIDINE KINASE GLRK"/>
    <property type="match status" value="1"/>
</dbReference>
<dbReference type="SMART" id="SM00388">
    <property type="entry name" value="HisKA"/>
    <property type="match status" value="1"/>
</dbReference>
<dbReference type="PRINTS" id="PR00344">
    <property type="entry name" value="BCTRLSENSOR"/>
</dbReference>
<dbReference type="Gene3D" id="3.30.450.20">
    <property type="entry name" value="PAS domain"/>
    <property type="match status" value="1"/>
</dbReference>
<dbReference type="EC" id="2.7.13.3" evidence="4"/>
<dbReference type="InterPro" id="IPR050351">
    <property type="entry name" value="BphY/WalK/GraS-like"/>
</dbReference>
<evidence type="ECO:0000256" key="8">
    <source>
        <dbReference type="ARBA" id="ARBA00022741"/>
    </source>
</evidence>
<dbReference type="InterPro" id="IPR003594">
    <property type="entry name" value="HATPase_dom"/>
</dbReference>
<dbReference type="SUPFAM" id="SSF55785">
    <property type="entry name" value="PYP-like sensor domain (PAS domain)"/>
    <property type="match status" value="1"/>
</dbReference>
<dbReference type="SUPFAM" id="SSF47384">
    <property type="entry name" value="Homodimeric domain of signal transducing histidine kinase"/>
    <property type="match status" value="1"/>
</dbReference>
<evidence type="ECO:0000256" key="13">
    <source>
        <dbReference type="ARBA" id="ARBA00023136"/>
    </source>
</evidence>
<evidence type="ECO:0000313" key="18">
    <source>
        <dbReference type="Proteomes" id="UP000294894"/>
    </source>
</evidence>
<dbReference type="RefSeq" id="WP_135079872.1">
    <property type="nucleotide sequence ID" value="NZ_CP038267.1"/>
</dbReference>
<dbReference type="OrthoDB" id="5241402at2"/>
<keyword evidence="9" id="KW-0418">Kinase</keyword>
<evidence type="ECO:0000256" key="10">
    <source>
        <dbReference type="ARBA" id="ARBA00022840"/>
    </source>
</evidence>
<dbReference type="PANTHER" id="PTHR42878">
    <property type="entry name" value="TWO-COMPONENT HISTIDINE KINASE"/>
    <property type="match status" value="1"/>
</dbReference>
<dbReference type="InterPro" id="IPR036097">
    <property type="entry name" value="HisK_dim/P_sf"/>
</dbReference>
<name>A0A4P7GNZ6_9ACTN</name>
<evidence type="ECO:0000313" key="17">
    <source>
        <dbReference type="EMBL" id="QBR93945.1"/>
    </source>
</evidence>
<dbReference type="GO" id="GO:0000155">
    <property type="term" value="F:phosphorelay sensor kinase activity"/>
    <property type="evidence" value="ECO:0007669"/>
    <property type="project" value="InterPro"/>
</dbReference>
<accession>A0A4P7GNZ6</accession>
<dbReference type="InterPro" id="IPR004358">
    <property type="entry name" value="Sig_transdc_His_kin-like_C"/>
</dbReference>
<evidence type="ECO:0000259" key="16">
    <source>
        <dbReference type="PROSITE" id="PS50109"/>
    </source>
</evidence>
<dbReference type="EMBL" id="CP038267">
    <property type="protein sequence ID" value="QBR93945.1"/>
    <property type="molecule type" value="Genomic_DNA"/>
</dbReference>
<evidence type="ECO:0000256" key="12">
    <source>
        <dbReference type="ARBA" id="ARBA00023012"/>
    </source>
</evidence>
<dbReference type="CDD" id="cd00082">
    <property type="entry name" value="HisKA"/>
    <property type="match status" value="1"/>
</dbReference>
<dbReference type="Pfam" id="PF13188">
    <property type="entry name" value="PAS_8"/>
    <property type="match status" value="1"/>
</dbReference>
<dbReference type="CDD" id="cd00075">
    <property type="entry name" value="HATPase"/>
    <property type="match status" value="1"/>
</dbReference>
<keyword evidence="7 15" id="KW-0812">Transmembrane</keyword>
<keyword evidence="5" id="KW-0597">Phosphoprotein</keyword>
<dbReference type="SUPFAM" id="SSF55874">
    <property type="entry name" value="ATPase domain of HSP90 chaperone/DNA topoisomerase II/histidine kinase"/>
    <property type="match status" value="1"/>
</dbReference>
<feature type="transmembrane region" description="Helical" evidence="15">
    <location>
        <begin position="199"/>
        <end position="216"/>
    </location>
</feature>
<dbReference type="InterPro" id="IPR005467">
    <property type="entry name" value="His_kinase_dom"/>
</dbReference>
<comment type="subcellular location">
    <subcellularLocation>
        <location evidence="3">Cell membrane</location>
    </subcellularLocation>
    <subcellularLocation>
        <location evidence="2">Membrane</location>
        <topology evidence="2">Multi-pass membrane protein</topology>
    </subcellularLocation>
</comment>
<feature type="transmembrane region" description="Helical" evidence="15">
    <location>
        <begin position="246"/>
        <end position="263"/>
    </location>
</feature>
<keyword evidence="10" id="KW-0067">ATP-binding</keyword>
<proteinExistence type="predicted"/>
<feature type="transmembrane region" description="Helical" evidence="15">
    <location>
        <begin position="269"/>
        <end position="289"/>
    </location>
</feature>
<dbReference type="PROSITE" id="PS50109">
    <property type="entry name" value="HIS_KIN"/>
    <property type="match status" value="1"/>
</dbReference>
<dbReference type="GO" id="GO:0005886">
    <property type="term" value="C:plasma membrane"/>
    <property type="evidence" value="ECO:0007669"/>
    <property type="project" value="UniProtKB-SubCell"/>
</dbReference>
<feature type="transmembrane region" description="Helical" evidence="15">
    <location>
        <begin position="131"/>
        <end position="154"/>
    </location>
</feature>
<evidence type="ECO:0000256" key="4">
    <source>
        <dbReference type="ARBA" id="ARBA00012438"/>
    </source>
</evidence>
<keyword evidence="11 15" id="KW-1133">Transmembrane helix</keyword>
<dbReference type="GO" id="GO:0000156">
    <property type="term" value="F:phosphorelay response regulator activity"/>
    <property type="evidence" value="ECO:0007669"/>
    <property type="project" value="TreeGrafter"/>
</dbReference>
<dbReference type="Pfam" id="PF00512">
    <property type="entry name" value="HisKA"/>
    <property type="match status" value="1"/>
</dbReference>
<dbReference type="Proteomes" id="UP000294894">
    <property type="component" value="Chromosome"/>
</dbReference>
<dbReference type="Pfam" id="PF02518">
    <property type="entry name" value="HATPase_c"/>
    <property type="match status" value="1"/>
</dbReference>
<organism evidence="17 18">
    <name type="scientific">Nocardioides euryhalodurans</name>
    <dbReference type="NCBI Taxonomy" id="2518370"/>
    <lineage>
        <taxon>Bacteria</taxon>
        <taxon>Bacillati</taxon>
        <taxon>Actinomycetota</taxon>
        <taxon>Actinomycetes</taxon>
        <taxon>Propionibacteriales</taxon>
        <taxon>Nocardioidaceae</taxon>
        <taxon>Nocardioides</taxon>
    </lineage>
</organism>
<protein>
    <recommendedName>
        <fullName evidence="14">Sensor-like histidine kinase SenX3</fullName>
        <ecNumber evidence="4">2.7.13.3</ecNumber>
    </recommendedName>
</protein>
<dbReference type="AlphaFoldDB" id="A0A4P7GNZ6"/>
<feature type="transmembrane region" description="Helical" evidence="15">
    <location>
        <begin position="99"/>
        <end position="119"/>
    </location>
</feature>
<evidence type="ECO:0000256" key="15">
    <source>
        <dbReference type="SAM" id="Phobius"/>
    </source>
</evidence>
<evidence type="ECO:0000256" key="2">
    <source>
        <dbReference type="ARBA" id="ARBA00004141"/>
    </source>
</evidence>
<evidence type="ECO:0000256" key="7">
    <source>
        <dbReference type="ARBA" id="ARBA00022692"/>
    </source>
</evidence>
<keyword evidence="13 15" id="KW-0472">Membrane</keyword>
<evidence type="ECO:0000256" key="14">
    <source>
        <dbReference type="ARBA" id="ARBA00039401"/>
    </source>
</evidence>
<keyword evidence="12" id="KW-0902">Two-component regulatory system</keyword>
<dbReference type="GO" id="GO:0007234">
    <property type="term" value="P:osmosensory signaling via phosphorelay pathway"/>
    <property type="evidence" value="ECO:0007669"/>
    <property type="project" value="TreeGrafter"/>
</dbReference>
<dbReference type="GO" id="GO:0005524">
    <property type="term" value="F:ATP binding"/>
    <property type="evidence" value="ECO:0007669"/>
    <property type="project" value="UniProtKB-KW"/>
</dbReference>
<comment type="catalytic activity">
    <reaction evidence="1">
        <text>ATP + protein L-histidine = ADP + protein N-phospho-L-histidine.</text>
        <dbReference type="EC" id="2.7.13.3"/>
    </reaction>
</comment>
<evidence type="ECO:0000256" key="9">
    <source>
        <dbReference type="ARBA" id="ARBA00022777"/>
    </source>
</evidence>